<keyword evidence="6 7" id="KW-0472">Membrane</keyword>
<evidence type="ECO:0000256" key="6">
    <source>
        <dbReference type="ARBA" id="ARBA00023136"/>
    </source>
</evidence>
<evidence type="ECO:0000313" key="11">
    <source>
        <dbReference type="Proteomes" id="UP001216139"/>
    </source>
</evidence>
<evidence type="ECO:0000256" key="4">
    <source>
        <dbReference type="ARBA" id="ARBA00022692"/>
    </source>
</evidence>
<evidence type="ECO:0000259" key="8">
    <source>
        <dbReference type="Pfam" id="PF02687"/>
    </source>
</evidence>
<keyword evidence="4 7" id="KW-0812">Transmembrane</keyword>
<evidence type="ECO:0000256" key="1">
    <source>
        <dbReference type="ARBA" id="ARBA00004651"/>
    </source>
</evidence>
<evidence type="ECO:0000256" key="7">
    <source>
        <dbReference type="SAM" id="Phobius"/>
    </source>
</evidence>
<feature type="domain" description="MacB-like periplasmic core" evidence="9">
    <location>
        <begin position="20"/>
        <end position="258"/>
    </location>
</feature>
<evidence type="ECO:0000259" key="9">
    <source>
        <dbReference type="Pfam" id="PF12704"/>
    </source>
</evidence>
<dbReference type="InterPro" id="IPR051447">
    <property type="entry name" value="Lipoprotein-release_system"/>
</dbReference>
<keyword evidence="11" id="KW-1185">Reference proteome</keyword>
<feature type="transmembrane region" description="Helical" evidence="7">
    <location>
        <begin position="21"/>
        <end position="41"/>
    </location>
</feature>
<name>A0ABY7T8U2_9SPHI</name>
<evidence type="ECO:0000256" key="3">
    <source>
        <dbReference type="ARBA" id="ARBA00022475"/>
    </source>
</evidence>
<accession>A0ABY7T8U2</accession>
<comment type="similarity">
    <text evidence="2">Belongs to the ABC-4 integral membrane protein family. LolC/E subfamily.</text>
</comment>
<dbReference type="Pfam" id="PF12704">
    <property type="entry name" value="MacB_PCD"/>
    <property type="match status" value="1"/>
</dbReference>
<evidence type="ECO:0000256" key="5">
    <source>
        <dbReference type="ARBA" id="ARBA00022989"/>
    </source>
</evidence>
<dbReference type="InterPro" id="IPR025857">
    <property type="entry name" value="MacB_PCD"/>
</dbReference>
<keyword evidence="5 7" id="KW-1133">Transmembrane helix</keyword>
<dbReference type="RefSeq" id="WP_273630801.1">
    <property type="nucleotide sequence ID" value="NZ_CP117167.1"/>
</dbReference>
<protein>
    <submittedName>
        <fullName evidence="10">FtsX-like permease family protein</fullName>
    </submittedName>
</protein>
<evidence type="ECO:0000313" key="10">
    <source>
        <dbReference type="EMBL" id="WCT12535.1"/>
    </source>
</evidence>
<feature type="domain" description="ABC3 transporter permease C-terminal" evidence="8">
    <location>
        <begin position="288"/>
        <end position="408"/>
    </location>
</feature>
<dbReference type="Pfam" id="PF02687">
    <property type="entry name" value="FtsX"/>
    <property type="match status" value="1"/>
</dbReference>
<dbReference type="EMBL" id="CP117167">
    <property type="protein sequence ID" value="WCT12535.1"/>
    <property type="molecule type" value="Genomic_DNA"/>
</dbReference>
<comment type="subcellular location">
    <subcellularLocation>
        <location evidence="1">Cell membrane</location>
        <topology evidence="1">Multi-pass membrane protein</topology>
    </subcellularLocation>
</comment>
<reference evidence="10 11" key="1">
    <citation type="submission" date="2023-02" db="EMBL/GenBank/DDBJ databases">
        <title>Genome sequence of Mucilaginibacter jinjuensis strain KACC 16571.</title>
        <authorList>
            <person name="Kim S."/>
            <person name="Heo J."/>
            <person name="Kwon S.-W."/>
        </authorList>
    </citation>
    <scope>NUCLEOTIDE SEQUENCE [LARGE SCALE GENOMIC DNA]</scope>
    <source>
        <strain evidence="10 11">KACC 16571</strain>
    </source>
</reference>
<keyword evidence="3" id="KW-1003">Cell membrane</keyword>
<feature type="transmembrane region" description="Helical" evidence="7">
    <location>
        <begin position="284"/>
        <end position="305"/>
    </location>
</feature>
<organism evidence="10 11">
    <name type="scientific">Mucilaginibacter jinjuensis</name>
    <dbReference type="NCBI Taxonomy" id="1176721"/>
    <lineage>
        <taxon>Bacteria</taxon>
        <taxon>Pseudomonadati</taxon>
        <taxon>Bacteroidota</taxon>
        <taxon>Sphingobacteriia</taxon>
        <taxon>Sphingobacteriales</taxon>
        <taxon>Sphingobacteriaceae</taxon>
        <taxon>Mucilaginibacter</taxon>
    </lineage>
</organism>
<dbReference type="PANTHER" id="PTHR30489:SF0">
    <property type="entry name" value="LIPOPROTEIN-RELEASING SYSTEM TRANSMEMBRANE PROTEIN LOLE"/>
    <property type="match status" value="1"/>
</dbReference>
<proteinExistence type="inferred from homology"/>
<dbReference type="InterPro" id="IPR003838">
    <property type="entry name" value="ABC3_permease_C"/>
</dbReference>
<dbReference type="PANTHER" id="PTHR30489">
    <property type="entry name" value="LIPOPROTEIN-RELEASING SYSTEM TRANSMEMBRANE PROTEIN LOLE"/>
    <property type="match status" value="1"/>
</dbReference>
<sequence>MFATNLKIAKVHLTSKVKQTVVALLGVMFGISMYVFMNSFMTGVNDVQTDLAFTSLAHIHIYNDGPADNTNLVKQVYKGKDVAINIRNAKVIQYTEGIKNTREILDLVRKQPEVIGITPQVNINVFFRNGSNKVNGTLSGVDVDNENRLFNISTYMTNGTWNSLQYRHDGVILGLDLAQQLSLNINDNINVLTSDGVSRNFKVIGIYQTNVKGVDKSKAYVNISSARQLLSKNQDYVTDLQVNINNFEKTAPVVARLAPVIPYKVESWQTANQQLEAGSKLRDIIAMAVSLTILMVAGFGIYNIMNMTINEKIREIAILKAMGFSGKDVTQIFLVQAIVVGIIGGVIGMILGFVIADIVNHIPFKIGGLNNLPMAYHPKDYIMAFTFGLITTLVAGYLPARKASKIDPVDIIRG</sequence>
<evidence type="ECO:0000256" key="2">
    <source>
        <dbReference type="ARBA" id="ARBA00005236"/>
    </source>
</evidence>
<dbReference type="Proteomes" id="UP001216139">
    <property type="component" value="Chromosome"/>
</dbReference>
<gene>
    <name evidence="10" type="ORF">PQO05_01145</name>
</gene>
<feature type="transmembrane region" description="Helical" evidence="7">
    <location>
        <begin position="332"/>
        <end position="355"/>
    </location>
</feature>
<feature type="transmembrane region" description="Helical" evidence="7">
    <location>
        <begin position="381"/>
        <end position="398"/>
    </location>
</feature>